<keyword evidence="3" id="KW-1185">Reference proteome</keyword>
<dbReference type="RefSeq" id="WP_382394021.1">
    <property type="nucleotide sequence ID" value="NZ_JBHUNA010000022.1"/>
</dbReference>
<name>A0ABW5VA17_9BACI</name>
<dbReference type="SMART" id="SM00493">
    <property type="entry name" value="TOPRIM"/>
    <property type="match status" value="1"/>
</dbReference>
<proteinExistence type="predicted"/>
<dbReference type="SUPFAM" id="SSF110455">
    <property type="entry name" value="Toprim domain"/>
    <property type="match status" value="1"/>
</dbReference>
<dbReference type="Proteomes" id="UP001597502">
    <property type="component" value="Unassembled WGS sequence"/>
</dbReference>
<gene>
    <name evidence="2" type="ORF">ACFSUO_10960</name>
</gene>
<evidence type="ECO:0000313" key="3">
    <source>
        <dbReference type="Proteomes" id="UP001597502"/>
    </source>
</evidence>
<organism evidence="2 3">
    <name type="scientific">Lentibacillus juripiscarius</name>
    <dbReference type="NCBI Taxonomy" id="257446"/>
    <lineage>
        <taxon>Bacteria</taxon>
        <taxon>Bacillati</taxon>
        <taxon>Bacillota</taxon>
        <taxon>Bacilli</taxon>
        <taxon>Bacillales</taxon>
        <taxon>Bacillaceae</taxon>
        <taxon>Lentibacillus</taxon>
    </lineage>
</organism>
<accession>A0ABW5VA17</accession>
<dbReference type="InterPro" id="IPR006171">
    <property type="entry name" value="TOPRIM_dom"/>
</dbReference>
<dbReference type="PANTHER" id="PTHR39156:SF2">
    <property type="entry name" value="DNA PRIMASE (BACTERIAL TYPE) AND SMALL PRIMASE-LIKE PROTEINS"/>
    <property type="match status" value="1"/>
</dbReference>
<reference evidence="3" key="1">
    <citation type="journal article" date="2019" name="Int. J. Syst. Evol. Microbiol.">
        <title>The Global Catalogue of Microorganisms (GCM) 10K type strain sequencing project: providing services to taxonomists for standard genome sequencing and annotation.</title>
        <authorList>
            <consortium name="The Broad Institute Genomics Platform"/>
            <consortium name="The Broad Institute Genome Sequencing Center for Infectious Disease"/>
            <person name="Wu L."/>
            <person name="Ma J."/>
        </authorList>
    </citation>
    <scope>NUCLEOTIDE SEQUENCE [LARGE SCALE GENOMIC DNA]</scope>
    <source>
        <strain evidence="3">TISTR 1535</strain>
    </source>
</reference>
<comment type="caution">
    <text evidence="2">The sequence shown here is derived from an EMBL/GenBank/DDBJ whole genome shotgun (WGS) entry which is preliminary data.</text>
</comment>
<sequence length="118" mass="13273">MTHSSEKVIIVEGLTDKLQIKKVLTDEDTEIICTHGTLGVEKMDELLDKHDLDNRDVYILVDEDDSGSKIRRQLTHELPHARHIHIESEFREVAATPVHMLAEALVGAEIAVNPIFLA</sequence>
<protein>
    <submittedName>
        <fullName evidence="2">Toprim domain-containing protein</fullName>
    </submittedName>
</protein>
<evidence type="ECO:0000313" key="2">
    <source>
        <dbReference type="EMBL" id="MFD2761485.1"/>
    </source>
</evidence>
<dbReference type="InterPro" id="IPR001315">
    <property type="entry name" value="CARD"/>
</dbReference>
<dbReference type="Gene3D" id="3.40.1360.10">
    <property type="match status" value="1"/>
</dbReference>
<dbReference type="PROSITE" id="PS50209">
    <property type="entry name" value="CARD"/>
    <property type="match status" value="1"/>
</dbReference>
<dbReference type="Pfam" id="PF01751">
    <property type="entry name" value="Toprim"/>
    <property type="match status" value="1"/>
</dbReference>
<dbReference type="PANTHER" id="PTHR39156">
    <property type="entry name" value="RIBONUCLEASE M5"/>
    <property type="match status" value="1"/>
</dbReference>
<feature type="domain" description="CARD" evidence="1">
    <location>
        <begin position="1"/>
        <end position="55"/>
    </location>
</feature>
<dbReference type="EMBL" id="JBHUNA010000022">
    <property type="protein sequence ID" value="MFD2761485.1"/>
    <property type="molecule type" value="Genomic_DNA"/>
</dbReference>
<evidence type="ECO:0000259" key="1">
    <source>
        <dbReference type="PROSITE" id="PS50209"/>
    </source>
</evidence>